<gene>
    <name evidence="2" type="ORF">BCR34DRAFT_208667</name>
</gene>
<evidence type="ECO:0000256" key="1">
    <source>
        <dbReference type="SAM" id="MobiDB-lite"/>
    </source>
</evidence>
<dbReference type="Proteomes" id="UP000193144">
    <property type="component" value="Unassembled WGS sequence"/>
</dbReference>
<comment type="caution">
    <text evidence="2">The sequence shown here is derived from an EMBL/GenBank/DDBJ whole genome shotgun (WGS) entry which is preliminary data.</text>
</comment>
<proteinExistence type="predicted"/>
<evidence type="ECO:0000313" key="3">
    <source>
        <dbReference type="Proteomes" id="UP000193144"/>
    </source>
</evidence>
<organism evidence="2 3">
    <name type="scientific">Clohesyomyces aquaticus</name>
    <dbReference type="NCBI Taxonomy" id="1231657"/>
    <lineage>
        <taxon>Eukaryota</taxon>
        <taxon>Fungi</taxon>
        <taxon>Dikarya</taxon>
        <taxon>Ascomycota</taxon>
        <taxon>Pezizomycotina</taxon>
        <taxon>Dothideomycetes</taxon>
        <taxon>Pleosporomycetidae</taxon>
        <taxon>Pleosporales</taxon>
        <taxon>Lindgomycetaceae</taxon>
        <taxon>Clohesyomyces</taxon>
    </lineage>
</organism>
<keyword evidence="3" id="KW-1185">Reference proteome</keyword>
<dbReference type="STRING" id="1231657.A0A1Y2A9U0"/>
<accession>A0A1Y2A9U0</accession>
<dbReference type="OrthoDB" id="4708870at2759"/>
<evidence type="ECO:0000313" key="2">
    <source>
        <dbReference type="EMBL" id="ORY19224.1"/>
    </source>
</evidence>
<sequence length="385" mass="43897">MGGQAFATSGPNGTPLNVPRMPPHVYKDVSARMQTLLKPIFQRTIVPRDAPEKLDHGDVDILVGGALQKWTPTTIGEAIGAQYHISNGGSHNFAIPHPEVPDAFVQVDIEISPGDGTPNAAELFEWTNFMKSDADLMQIIGVSHRALGLTSNDRGLHVRVEEIEPQNKKKSQIFLTRKPDEAMAFLGLDMQKYWKGFETEEEIFKWVSNGRFFARSTFDERTEKVNDRQRLRKRGMYRRFMDEWMPWNPEAGERDGTWTRQEVLEEALETFDKRGEYRVLMDEHNTHERNEALWKRIREVLPLEGPSLGMALKGLKRWVSFENGQPYVSDVRLTDDPPSWITIIGDAGEEPILAWVTENWTQVKSLEKSYASSARKGHKGNTQAH</sequence>
<feature type="compositionally biased region" description="Polar residues" evidence="1">
    <location>
        <begin position="1"/>
        <end position="15"/>
    </location>
</feature>
<feature type="region of interest" description="Disordered" evidence="1">
    <location>
        <begin position="1"/>
        <end position="21"/>
    </location>
</feature>
<dbReference type="AlphaFoldDB" id="A0A1Y2A9U0"/>
<name>A0A1Y2A9U0_9PLEO</name>
<dbReference type="EMBL" id="MCFA01000003">
    <property type="protein sequence ID" value="ORY19224.1"/>
    <property type="molecule type" value="Genomic_DNA"/>
</dbReference>
<reference evidence="2 3" key="1">
    <citation type="submission" date="2016-07" db="EMBL/GenBank/DDBJ databases">
        <title>Pervasive Adenine N6-methylation of Active Genes in Fungi.</title>
        <authorList>
            <consortium name="DOE Joint Genome Institute"/>
            <person name="Mondo S.J."/>
            <person name="Dannebaum R.O."/>
            <person name="Kuo R.C."/>
            <person name="Labutti K."/>
            <person name="Haridas S."/>
            <person name="Kuo A."/>
            <person name="Salamov A."/>
            <person name="Ahrendt S.R."/>
            <person name="Lipzen A."/>
            <person name="Sullivan W."/>
            <person name="Andreopoulos W.B."/>
            <person name="Clum A."/>
            <person name="Lindquist E."/>
            <person name="Daum C."/>
            <person name="Ramamoorthy G.K."/>
            <person name="Gryganskyi A."/>
            <person name="Culley D."/>
            <person name="Magnuson J.K."/>
            <person name="James T.Y."/>
            <person name="O'Malley M.A."/>
            <person name="Stajich J.E."/>
            <person name="Spatafora J.W."/>
            <person name="Visel A."/>
            <person name="Grigoriev I.V."/>
        </authorList>
    </citation>
    <scope>NUCLEOTIDE SEQUENCE [LARGE SCALE GENOMIC DNA]</scope>
    <source>
        <strain evidence="2 3">CBS 115471</strain>
    </source>
</reference>
<protein>
    <submittedName>
        <fullName evidence="2">Uncharacterized protein</fullName>
    </submittedName>
</protein>